<dbReference type="EMBL" id="KE560384">
    <property type="protein sequence ID" value="EPZ36946.1"/>
    <property type="molecule type" value="Genomic_DNA"/>
</dbReference>
<dbReference type="InterPro" id="IPR013178">
    <property type="entry name" value="Histone_AcTrfase_Rtt109/CBP"/>
</dbReference>
<keyword evidence="5" id="KW-0804">Transcription</keyword>
<proteinExistence type="predicted"/>
<dbReference type="Proteomes" id="UP000030755">
    <property type="component" value="Unassembled WGS sequence"/>
</dbReference>
<dbReference type="GO" id="GO:0006974">
    <property type="term" value="P:DNA damage response"/>
    <property type="evidence" value="ECO:0007669"/>
    <property type="project" value="TreeGrafter"/>
</dbReference>
<evidence type="ECO:0000256" key="1">
    <source>
        <dbReference type="ARBA" id="ARBA00004123"/>
    </source>
</evidence>
<organism evidence="7 8">
    <name type="scientific">Rozella allomycis (strain CSF55)</name>
    <dbReference type="NCBI Taxonomy" id="988480"/>
    <lineage>
        <taxon>Eukaryota</taxon>
        <taxon>Fungi</taxon>
        <taxon>Fungi incertae sedis</taxon>
        <taxon>Cryptomycota</taxon>
        <taxon>Cryptomycota incertae sedis</taxon>
        <taxon>Rozella</taxon>
    </lineage>
</organism>
<keyword evidence="4" id="KW-0805">Transcription regulation</keyword>
<dbReference type="GO" id="GO:0005634">
    <property type="term" value="C:nucleus"/>
    <property type="evidence" value="ECO:0007669"/>
    <property type="project" value="UniProtKB-SubCell"/>
</dbReference>
<dbReference type="GO" id="GO:0032931">
    <property type="term" value="F:histone H3K56 acetyltransferase activity"/>
    <property type="evidence" value="ECO:0007669"/>
    <property type="project" value="TreeGrafter"/>
</dbReference>
<dbReference type="Pfam" id="PF08214">
    <property type="entry name" value="HAT_KAT11"/>
    <property type="match status" value="1"/>
</dbReference>
<dbReference type="EC" id="2.3.1.48" evidence="2"/>
<dbReference type="InterPro" id="IPR051236">
    <property type="entry name" value="HAT_RTT109-like"/>
</dbReference>
<dbReference type="HOGENOM" id="CLU_915728_0_0_1"/>
<keyword evidence="3" id="KW-0808">Transferase</keyword>
<dbReference type="STRING" id="988480.A0A075B5B8"/>
<dbReference type="GO" id="GO:0006355">
    <property type="term" value="P:regulation of DNA-templated transcription"/>
    <property type="evidence" value="ECO:0007669"/>
    <property type="project" value="InterPro"/>
</dbReference>
<reference evidence="7 8" key="1">
    <citation type="journal article" date="2013" name="Curr. Biol.">
        <title>Shared signatures of parasitism and phylogenomics unite Cryptomycota and microsporidia.</title>
        <authorList>
            <person name="James T.Y."/>
            <person name="Pelin A."/>
            <person name="Bonen L."/>
            <person name="Ahrendt S."/>
            <person name="Sain D."/>
            <person name="Corradi N."/>
            <person name="Stajich J.E."/>
        </authorList>
    </citation>
    <scope>NUCLEOTIDE SEQUENCE [LARGE SCALE GENOMIC DNA]</scope>
    <source>
        <strain evidence="7 8">CSF55</strain>
    </source>
</reference>
<keyword evidence="8" id="KW-1185">Reference proteome</keyword>
<dbReference type="OrthoDB" id="2190184at2759"/>
<protein>
    <recommendedName>
        <fullName evidence="2">histone acetyltransferase</fullName>
        <ecNumber evidence="2">2.3.1.48</ecNumber>
    </recommendedName>
</protein>
<comment type="subcellular location">
    <subcellularLocation>
        <location evidence="1">Nucleus</location>
    </subcellularLocation>
</comment>
<evidence type="ECO:0000313" key="8">
    <source>
        <dbReference type="Proteomes" id="UP000030755"/>
    </source>
</evidence>
<evidence type="ECO:0000256" key="5">
    <source>
        <dbReference type="ARBA" id="ARBA00023163"/>
    </source>
</evidence>
<dbReference type="PANTHER" id="PTHR31571:SF2">
    <property type="entry name" value="HISTONE ACETYLTRANSFERASE RTT109"/>
    <property type="match status" value="1"/>
</dbReference>
<evidence type="ECO:0000256" key="3">
    <source>
        <dbReference type="ARBA" id="ARBA00022679"/>
    </source>
</evidence>
<sequence>MTVSASFFDYLSQALPKEYKVEVSFLKVKGVDGKTLYMVKQDSTGLFKPRNLQKYVTRALVKFAIKQSASSKFHLIACAKPSFLFSFSHKNPTKKPCNDIDLIWWWIHCLEDIPGTKSWIHIPNADQLPLFQKIKSYLNVCSNINIGYPYNKSDKARDSIPLTFSDDPKSKHFTNLDDENVTVEDFMSSLDSCFTTSIAALFSVHKVDIEGEKSMADFHEKETSQYSVFDDILEYLTTHSDFSNEIKAIDSTSHIDKILTSGKCALEWNRSMCIGHGEIKKRRLEDPEPITMSQNLIRKKPKNK</sequence>
<evidence type="ECO:0000256" key="2">
    <source>
        <dbReference type="ARBA" id="ARBA00013184"/>
    </source>
</evidence>
<dbReference type="PANTHER" id="PTHR31571">
    <property type="entry name" value="ALTERED INHERITANCE OF MITOCHONDRIA PROTEIN 6"/>
    <property type="match status" value="1"/>
</dbReference>
<gene>
    <name evidence="7" type="ORF">O9G_001391</name>
</gene>
<evidence type="ECO:0000256" key="4">
    <source>
        <dbReference type="ARBA" id="ARBA00023015"/>
    </source>
</evidence>
<evidence type="ECO:0000313" key="7">
    <source>
        <dbReference type="EMBL" id="EPZ36946.1"/>
    </source>
</evidence>
<dbReference type="AlphaFoldDB" id="A0A075B5B8"/>
<keyword evidence="6" id="KW-0539">Nucleus</keyword>
<accession>A0A075B5B8</accession>
<name>A0A075B5B8_ROZAC</name>
<evidence type="ECO:0000256" key="6">
    <source>
        <dbReference type="ARBA" id="ARBA00023242"/>
    </source>
</evidence>